<dbReference type="Proteomes" id="UP000324222">
    <property type="component" value="Unassembled WGS sequence"/>
</dbReference>
<evidence type="ECO:0000313" key="2">
    <source>
        <dbReference type="Proteomes" id="UP000324222"/>
    </source>
</evidence>
<organism evidence="1 2">
    <name type="scientific">Portunus trituberculatus</name>
    <name type="common">Swimming crab</name>
    <name type="synonym">Neptunus trituberculatus</name>
    <dbReference type="NCBI Taxonomy" id="210409"/>
    <lineage>
        <taxon>Eukaryota</taxon>
        <taxon>Metazoa</taxon>
        <taxon>Ecdysozoa</taxon>
        <taxon>Arthropoda</taxon>
        <taxon>Crustacea</taxon>
        <taxon>Multicrustacea</taxon>
        <taxon>Malacostraca</taxon>
        <taxon>Eumalacostraca</taxon>
        <taxon>Eucarida</taxon>
        <taxon>Decapoda</taxon>
        <taxon>Pleocyemata</taxon>
        <taxon>Brachyura</taxon>
        <taxon>Eubrachyura</taxon>
        <taxon>Portunoidea</taxon>
        <taxon>Portunidae</taxon>
        <taxon>Portuninae</taxon>
        <taxon>Portunus</taxon>
    </lineage>
</organism>
<protein>
    <submittedName>
        <fullName evidence="1">Uncharacterized protein</fullName>
    </submittedName>
</protein>
<evidence type="ECO:0000313" key="1">
    <source>
        <dbReference type="EMBL" id="MPC18811.1"/>
    </source>
</evidence>
<sequence length="86" mass="9444">MAVHTDVCLFHRSFTSEVAKDIGDTASSGSVPGLNALYTVSKLFPGRSEIACMVEDSQHAWRIHLAPAHSRNPIFKSKLLDPRPIL</sequence>
<proteinExistence type="predicted"/>
<accession>A0A5B7DBS7</accession>
<keyword evidence="2" id="KW-1185">Reference proteome</keyword>
<dbReference type="AlphaFoldDB" id="A0A5B7DBS7"/>
<reference evidence="1 2" key="1">
    <citation type="submission" date="2019-05" db="EMBL/GenBank/DDBJ databases">
        <title>Another draft genome of Portunus trituberculatus and its Hox gene families provides insights of decapod evolution.</title>
        <authorList>
            <person name="Jeong J.-H."/>
            <person name="Song I."/>
            <person name="Kim S."/>
            <person name="Choi T."/>
            <person name="Kim D."/>
            <person name="Ryu S."/>
            <person name="Kim W."/>
        </authorList>
    </citation>
    <scope>NUCLEOTIDE SEQUENCE [LARGE SCALE GENOMIC DNA]</scope>
    <source>
        <tissue evidence="1">Muscle</tissue>
    </source>
</reference>
<gene>
    <name evidence="1" type="ORF">E2C01_011705</name>
</gene>
<comment type="caution">
    <text evidence="1">The sequence shown here is derived from an EMBL/GenBank/DDBJ whole genome shotgun (WGS) entry which is preliminary data.</text>
</comment>
<name>A0A5B7DBS7_PORTR</name>
<dbReference type="EMBL" id="VSRR010000712">
    <property type="protein sequence ID" value="MPC18811.1"/>
    <property type="molecule type" value="Genomic_DNA"/>
</dbReference>